<dbReference type="EMBL" id="CP001949">
    <property type="protein sequence ID" value="AHL30135.1"/>
    <property type="molecule type" value="Genomic_DNA"/>
</dbReference>
<dbReference type="HOGENOM" id="CLU_2960728_0_0_1"/>
<accession>W8PKJ1</accession>
<dbReference type="VEuPathDB" id="MicrosporidiaDB:Eint_080065"/>
<dbReference type="KEGG" id="ein:Eint_080065"/>
<reference evidence="2 3" key="1">
    <citation type="journal article" date="2010" name="Nat. Commun.">
        <title>The complete sequence of the smallest known nuclear genome from the microsporidian Encephalitozoon intestinalis.</title>
        <authorList>
            <person name="Corradi N."/>
            <person name="Pombert J.-F."/>
            <person name="Farinelli L."/>
            <person name="Didier E.S."/>
            <person name="Keeling P.J."/>
        </authorList>
    </citation>
    <scope>NUCLEOTIDE SEQUENCE [LARGE SCALE GENOMIC DNA]</scope>
    <source>
        <strain evidence="2 3">ATCC 50506</strain>
    </source>
</reference>
<feature type="compositionally biased region" description="Basic and acidic residues" evidence="1">
    <location>
        <begin position="1"/>
        <end position="16"/>
    </location>
</feature>
<organism evidence="2 3">
    <name type="scientific">Encephalitozoon intestinalis (strain ATCC 50506)</name>
    <name type="common">Microsporidian parasite</name>
    <name type="synonym">Septata intestinalis</name>
    <dbReference type="NCBI Taxonomy" id="876142"/>
    <lineage>
        <taxon>Eukaryota</taxon>
        <taxon>Fungi</taxon>
        <taxon>Fungi incertae sedis</taxon>
        <taxon>Microsporidia</taxon>
        <taxon>Unikaryonidae</taxon>
        <taxon>Encephalitozoon</taxon>
    </lineage>
</organism>
<evidence type="ECO:0000256" key="1">
    <source>
        <dbReference type="SAM" id="MobiDB-lite"/>
    </source>
</evidence>
<gene>
    <name evidence="2" type="ORF">Eint_080065</name>
</gene>
<dbReference type="Proteomes" id="UP000002313">
    <property type="component" value="Chromosome VIII"/>
</dbReference>
<dbReference type="AlphaFoldDB" id="W8PKJ1"/>
<keyword evidence="3" id="KW-1185">Reference proteome</keyword>
<evidence type="ECO:0000313" key="2">
    <source>
        <dbReference type="EMBL" id="AHL30135.1"/>
    </source>
</evidence>
<reference evidence="2 3" key="2">
    <citation type="journal article" date="2012" name="Proc. Natl. Acad. Sci. U.S.A.">
        <title>Gain and loss of multiple functionally related, horizontally transferred genes in the reduced genomes of two microsporidian parasites.</title>
        <authorList>
            <person name="Pombert J.-F."/>
            <person name="Selman M."/>
            <person name="Burki F."/>
            <person name="Bardell F.T."/>
            <person name="Farinelli L."/>
            <person name="Solter L.F."/>
            <person name="Whitman D.W."/>
            <person name="Weiss L.M."/>
            <person name="Corradi N."/>
            <person name="Keeling P.J."/>
        </authorList>
    </citation>
    <scope>NUCLEOTIDE SEQUENCE [LARGE SCALE GENOMIC DNA]</scope>
    <source>
        <strain evidence="2 3">ATCC 50506</strain>
    </source>
</reference>
<dbReference type="GeneID" id="20314070"/>
<feature type="region of interest" description="Disordered" evidence="1">
    <location>
        <begin position="1"/>
        <end position="24"/>
    </location>
</feature>
<proteinExistence type="predicted"/>
<evidence type="ECO:0000313" key="3">
    <source>
        <dbReference type="Proteomes" id="UP000002313"/>
    </source>
</evidence>
<dbReference type="OrthoDB" id="2191768at2759"/>
<sequence length="59" mass="6709">MGKMEKNSSDQEKPKVFDSPVTKKKVMTPIKSALRSSNGKIGQFLKKIRELSEENKENL</sequence>
<name>W8PKJ1_ENCIT</name>
<protein>
    <submittedName>
        <fullName evidence="2">Uncharacterized protein</fullName>
    </submittedName>
</protein>
<dbReference type="RefSeq" id="XP_009161880.1">
    <property type="nucleotide sequence ID" value="XM_009163616.1"/>
</dbReference>